<dbReference type="EMBL" id="RJKM01000001">
    <property type="protein sequence ID" value="ROP37281.1"/>
    <property type="molecule type" value="Genomic_DNA"/>
</dbReference>
<dbReference type="RefSeq" id="WP_123743106.1">
    <property type="nucleotide sequence ID" value="NZ_RJKM01000001.1"/>
</dbReference>
<organism evidence="1 2">
    <name type="scientific">Saccharothrix texasensis</name>
    <dbReference type="NCBI Taxonomy" id="103734"/>
    <lineage>
        <taxon>Bacteria</taxon>
        <taxon>Bacillati</taxon>
        <taxon>Actinomycetota</taxon>
        <taxon>Actinomycetes</taxon>
        <taxon>Pseudonocardiales</taxon>
        <taxon>Pseudonocardiaceae</taxon>
        <taxon>Saccharothrix</taxon>
    </lineage>
</organism>
<name>A0A3N1H455_9PSEU</name>
<dbReference type="AlphaFoldDB" id="A0A3N1H455"/>
<proteinExistence type="predicted"/>
<accession>A0A3N1H455</accession>
<protein>
    <submittedName>
        <fullName evidence="1">Uncharacterized protein</fullName>
    </submittedName>
</protein>
<gene>
    <name evidence="1" type="ORF">EDD40_2585</name>
</gene>
<sequence>MNETGRQIVTSMGMTLDEGVPIDLRGSLDTQAFLAIGDSVEIILSGSHVRTLRDQAAAALGDMAHVDAAEQVVGDAYHAGAQALTAAALARKMAQAASAAGAGEQASTAEQAATRAAGAAERAQTAARTAAEAMGLADEAAEEARAAAILAAQAAGQEPLDKQAGSNLHLV</sequence>
<comment type="caution">
    <text evidence="1">The sequence shown here is derived from an EMBL/GenBank/DDBJ whole genome shotgun (WGS) entry which is preliminary data.</text>
</comment>
<dbReference type="Proteomes" id="UP000268727">
    <property type="component" value="Unassembled WGS sequence"/>
</dbReference>
<evidence type="ECO:0000313" key="1">
    <source>
        <dbReference type="EMBL" id="ROP37281.1"/>
    </source>
</evidence>
<reference evidence="1 2" key="1">
    <citation type="submission" date="2018-11" db="EMBL/GenBank/DDBJ databases">
        <title>Sequencing the genomes of 1000 actinobacteria strains.</title>
        <authorList>
            <person name="Klenk H.-P."/>
        </authorList>
    </citation>
    <scope>NUCLEOTIDE SEQUENCE [LARGE SCALE GENOMIC DNA]</scope>
    <source>
        <strain evidence="1 2">DSM 44231</strain>
    </source>
</reference>
<evidence type="ECO:0000313" key="2">
    <source>
        <dbReference type="Proteomes" id="UP000268727"/>
    </source>
</evidence>
<keyword evidence="2" id="KW-1185">Reference proteome</keyword>
<dbReference type="OrthoDB" id="3700705at2"/>